<evidence type="ECO:0000313" key="2">
    <source>
        <dbReference type="EMBL" id="AND15367.1"/>
    </source>
</evidence>
<protein>
    <recommendedName>
        <fullName evidence="1">AbiJ N-terminal domain-containing protein</fullName>
    </recommendedName>
</protein>
<dbReference type="OrthoDB" id="4339143at2"/>
<feature type="domain" description="AbiJ N-terminal" evidence="1">
    <location>
        <begin position="15"/>
        <end position="66"/>
    </location>
</feature>
<keyword evidence="3" id="KW-1185">Reference proteome</keyword>
<dbReference type="Pfam" id="PF18865">
    <property type="entry name" value="AbiJ_NTD5"/>
    <property type="match status" value="1"/>
</dbReference>
<organism evidence="2 3">
    <name type="scientific">Rathayibacter tritici</name>
    <dbReference type="NCBI Taxonomy" id="33888"/>
    <lineage>
        <taxon>Bacteria</taxon>
        <taxon>Bacillati</taxon>
        <taxon>Actinomycetota</taxon>
        <taxon>Actinomycetes</taxon>
        <taxon>Micrococcales</taxon>
        <taxon>Microbacteriaceae</taxon>
        <taxon>Rathayibacter</taxon>
    </lineage>
</organism>
<sequence>MPQMDALQLAAGAYTADTWDQSNWREFGRETGMSDILSQHSRLYRSQDFGDDDYPDAALEVLGWILTGHAACFSMRSGRNPDQWSWSLATTTGAAEQSTRFSVEASGSQQLRGMMRSATDGDARSSKIHDKSARSPFRLSISVPWFQTEEL</sequence>
<dbReference type="PATRIC" id="fig|33888.3.peg.239"/>
<dbReference type="STRING" id="33888.A6122_0203"/>
<name>A0A160KQ74_9MICO</name>
<dbReference type="Proteomes" id="UP000077071">
    <property type="component" value="Chromosome"/>
</dbReference>
<evidence type="ECO:0000259" key="1">
    <source>
        <dbReference type="Pfam" id="PF18865"/>
    </source>
</evidence>
<dbReference type="EMBL" id="CP015515">
    <property type="protein sequence ID" value="AND15367.1"/>
    <property type="molecule type" value="Genomic_DNA"/>
</dbReference>
<reference evidence="2 3" key="1">
    <citation type="submission" date="2016-05" db="EMBL/GenBank/DDBJ databases">
        <title>Complete genome sequence of Rathayibacter tritici NCPPB 1953.</title>
        <authorList>
            <person name="Park J."/>
            <person name="Lee H.-H."/>
            <person name="Lee S.-W."/>
            <person name="Seo Y.-S."/>
        </authorList>
    </citation>
    <scope>NUCLEOTIDE SEQUENCE [LARGE SCALE GENOMIC DNA]</scope>
    <source>
        <strain evidence="2 3">NCPPB 1953</strain>
    </source>
</reference>
<gene>
    <name evidence="2" type="ORF">A6122_0203</name>
</gene>
<dbReference type="RefSeq" id="WP_068250542.1">
    <property type="nucleotide sequence ID" value="NZ_CP015515.1"/>
</dbReference>
<dbReference type="InterPro" id="IPR040508">
    <property type="entry name" value="AbiJ_NTD5"/>
</dbReference>
<proteinExistence type="predicted"/>
<accession>A0A160KQ74</accession>
<dbReference type="KEGG" id="rtn:A6122_0203"/>
<dbReference type="AlphaFoldDB" id="A0A160KQ74"/>
<evidence type="ECO:0000313" key="3">
    <source>
        <dbReference type="Proteomes" id="UP000077071"/>
    </source>
</evidence>